<dbReference type="PANTHER" id="PTHR10000:SF8">
    <property type="entry name" value="HAD SUPERFAMILY HYDROLASE-LIKE, TYPE 3"/>
    <property type="match status" value="1"/>
</dbReference>
<dbReference type="AlphaFoldDB" id="A0A0U5F1P3"/>
<dbReference type="SFLD" id="SFLDS00003">
    <property type="entry name" value="Haloacid_Dehalogenase"/>
    <property type="match status" value="1"/>
</dbReference>
<dbReference type="SFLD" id="SFLDG01144">
    <property type="entry name" value="C2.B.4:_PGP_Like"/>
    <property type="match status" value="1"/>
</dbReference>
<dbReference type="GO" id="GO:0000287">
    <property type="term" value="F:magnesium ion binding"/>
    <property type="evidence" value="ECO:0007669"/>
    <property type="project" value="TreeGrafter"/>
</dbReference>
<dbReference type="InterPro" id="IPR006379">
    <property type="entry name" value="HAD-SF_hydro_IIB"/>
</dbReference>
<dbReference type="GO" id="GO:0016791">
    <property type="term" value="F:phosphatase activity"/>
    <property type="evidence" value="ECO:0007669"/>
    <property type="project" value="TreeGrafter"/>
</dbReference>
<dbReference type="SUPFAM" id="SSF56784">
    <property type="entry name" value="HAD-like"/>
    <property type="match status" value="1"/>
</dbReference>
<evidence type="ECO:0000313" key="2">
    <source>
        <dbReference type="EMBL" id="CUR41570.1"/>
    </source>
</evidence>
<protein>
    <submittedName>
        <fullName evidence="1">Hydrolase (HAD superfamily)</fullName>
    </submittedName>
</protein>
<dbReference type="Pfam" id="PF08282">
    <property type="entry name" value="Hydrolase_3"/>
    <property type="match status" value="1"/>
</dbReference>
<dbReference type="InterPro" id="IPR023214">
    <property type="entry name" value="HAD_sf"/>
</dbReference>
<dbReference type="NCBIfam" id="TIGR01484">
    <property type="entry name" value="HAD-SF-IIB"/>
    <property type="match status" value="1"/>
</dbReference>
<dbReference type="Gene3D" id="3.40.50.1000">
    <property type="entry name" value="HAD superfamily/HAD-like"/>
    <property type="match status" value="1"/>
</dbReference>
<dbReference type="EMBL" id="LN887341">
    <property type="protein sequence ID" value="CUR38346.1"/>
    <property type="molecule type" value="Genomic_DNA"/>
</dbReference>
<organism evidence="1">
    <name type="scientific">Limosilactobacillus reuteri</name>
    <name type="common">Lactobacillus reuteri</name>
    <dbReference type="NCBI Taxonomy" id="1598"/>
    <lineage>
        <taxon>Bacteria</taxon>
        <taxon>Bacillati</taxon>
        <taxon>Bacillota</taxon>
        <taxon>Bacilli</taxon>
        <taxon>Lactobacillales</taxon>
        <taxon>Lactobacillaceae</taxon>
        <taxon>Limosilactobacillus</taxon>
    </lineage>
</organism>
<dbReference type="CDD" id="cd07516">
    <property type="entry name" value="HAD_Pase"/>
    <property type="match status" value="1"/>
</dbReference>
<dbReference type="Gene3D" id="3.30.1240.10">
    <property type="match status" value="1"/>
</dbReference>
<name>A0A0U5F1P3_LIMRT</name>
<reference evidence="3" key="2">
    <citation type="submission" date="2015-10" db="EMBL/GenBank/DDBJ databases">
        <authorList>
            <person name="Crossman L.C."/>
        </authorList>
    </citation>
    <scope>NUCLEOTIDE SEQUENCE [LARGE SCALE GENOMIC DNA]</scope>
    <source>
        <strain evidence="3">20-2</strain>
    </source>
</reference>
<dbReference type="Proteomes" id="UP000235484">
    <property type="component" value="Unassembled WGS sequence"/>
</dbReference>
<keyword evidence="1" id="KW-0378">Hydrolase</keyword>
<sequence length="268" mass="30151">MIKMVALDLDNTLLNSNKEISQRNEHVLKQLHQEGIKVVLCTGRPINAIWPYIEQLGLTDSDDYTVTFNGGLVINNESREHLFELGMKKSDLLPLFSYVKRKKIPLNVLDFERVYELNDYPGSIYRTVLKNIEFQSLPMSDMPEKTYSKAVMAITPEKLSTIIGELPANLKAQYHAVQSQPMIMEFLPKKLNKAVGLKALLDHFGDDFSNLMTFGDADNDLEMIEAAAQGIVMENGLPNVKAVATAITDTNDNDGVAKYCERYFATLL</sequence>
<dbReference type="SFLD" id="SFLDG01140">
    <property type="entry name" value="C2.B:_Phosphomannomutase_and_P"/>
    <property type="match status" value="1"/>
</dbReference>
<dbReference type="InterPro" id="IPR000150">
    <property type="entry name" value="Cof"/>
</dbReference>
<dbReference type="GO" id="GO:0005829">
    <property type="term" value="C:cytosol"/>
    <property type="evidence" value="ECO:0007669"/>
    <property type="project" value="TreeGrafter"/>
</dbReference>
<evidence type="ECO:0000313" key="1">
    <source>
        <dbReference type="EMBL" id="CUR38346.1"/>
    </source>
</evidence>
<dbReference type="NCBIfam" id="TIGR00099">
    <property type="entry name" value="Cof-subfamily"/>
    <property type="match status" value="1"/>
</dbReference>
<accession>A0A0U5F1P3</accession>
<reference evidence="1" key="1">
    <citation type="submission" date="2015-10" db="EMBL/GenBank/DDBJ databases">
        <authorList>
            <person name="Gilbert D.G."/>
        </authorList>
    </citation>
    <scope>NUCLEOTIDE SEQUENCE</scope>
    <source>
        <strain evidence="2">20-2</strain>
        <strain evidence="1">3c6</strain>
    </source>
</reference>
<gene>
    <name evidence="2" type="ORF">LRLP16767_LR202_01561</name>
    <name evidence="1" type="ORF">LRLP16767_LR3C6_00303</name>
</gene>
<dbReference type="PROSITE" id="PS01229">
    <property type="entry name" value="COF_2"/>
    <property type="match status" value="1"/>
</dbReference>
<evidence type="ECO:0000313" key="3">
    <source>
        <dbReference type="Proteomes" id="UP000235484"/>
    </source>
</evidence>
<dbReference type="RefSeq" id="WP_102816614.1">
    <property type="nucleotide sequence ID" value="NZ_LN887630.1"/>
</dbReference>
<dbReference type="PANTHER" id="PTHR10000">
    <property type="entry name" value="PHOSPHOSERINE PHOSPHATASE"/>
    <property type="match status" value="1"/>
</dbReference>
<dbReference type="InterPro" id="IPR036412">
    <property type="entry name" value="HAD-like_sf"/>
</dbReference>
<proteinExistence type="predicted"/>
<dbReference type="EMBL" id="LN887630">
    <property type="protein sequence ID" value="CUR41570.1"/>
    <property type="molecule type" value="Genomic_DNA"/>
</dbReference>